<dbReference type="EMBL" id="JAINUG010000109">
    <property type="protein sequence ID" value="KAJ8396113.1"/>
    <property type="molecule type" value="Genomic_DNA"/>
</dbReference>
<keyword evidence="1" id="KW-0472">Membrane</keyword>
<proteinExistence type="predicted"/>
<keyword evidence="1" id="KW-1133">Transmembrane helix</keyword>
<reference evidence="2" key="1">
    <citation type="journal article" date="2023" name="Science">
        <title>Genome structures resolve the early diversification of teleost fishes.</title>
        <authorList>
            <person name="Parey E."/>
            <person name="Louis A."/>
            <person name="Montfort J."/>
            <person name="Bouchez O."/>
            <person name="Roques C."/>
            <person name="Iampietro C."/>
            <person name="Lluch J."/>
            <person name="Castinel A."/>
            <person name="Donnadieu C."/>
            <person name="Desvignes T."/>
            <person name="Floi Bucao C."/>
            <person name="Jouanno E."/>
            <person name="Wen M."/>
            <person name="Mejri S."/>
            <person name="Dirks R."/>
            <person name="Jansen H."/>
            <person name="Henkel C."/>
            <person name="Chen W.J."/>
            <person name="Zahm M."/>
            <person name="Cabau C."/>
            <person name="Klopp C."/>
            <person name="Thompson A.W."/>
            <person name="Robinson-Rechavi M."/>
            <person name="Braasch I."/>
            <person name="Lecointre G."/>
            <person name="Bobe J."/>
            <person name="Postlethwait J.H."/>
            <person name="Berthelot C."/>
            <person name="Roest Crollius H."/>
            <person name="Guiguen Y."/>
        </authorList>
    </citation>
    <scope>NUCLEOTIDE SEQUENCE</scope>
    <source>
        <strain evidence="2">NC1722</strain>
    </source>
</reference>
<dbReference type="Proteomes" id="UP001221898">
    <property type="component" value="Unassembled WGS sequence"/>
</dbReference>
<organism evidence="2 3">
    <name type="scientific">Aldrovandia affinis</name>
    <dbReference type="NCBI Taxonomy" id="143900"/>
    <lineage>
        <taxon>Eukaryota</taxon>
        <taxon>Metazoa</taxon>
        <taxon>Chordata</taxon>
        <taxon>Craniata</taxon>
        <taxon>Vertebrata</taxon>
        <taxon>Euteleostomi</taxon>
        <taxon>Actinopterygii</taxon>
        <taxon>Neopterygii</taxon>
        <taxon>Teleostei</taxon>
        <taxon>Notacanthiformes</taxon>
        <taxon>Halosauridae</taxon>
        <taxon>Aldrovandia</taxon>
    </lineage>
</organism>
<comment type="caution">
    <text evidence="2">The sequence shown here is derived from an EMBL/GenBank/DDBJ whole genome shotgun (WGS) entry which is preliminary data.</text>
</comment>
<dbReference type="AlphaFoldDB" id="A0AAD7S532"/>
<gene>
    <name evidence="2" type="ORF">AAFF_G00021860</name>
</gene>
<protein>
    <submittedName>
        <fullName evidence="2">Uncharacterized protein</fullName>
    </submittedName>
</protein>
<keyword evidence="3" id="KW-1185">Reference proteome</keyword>
<keyword evidence="1" id="KW-0812">Transmembrane</keyword>
<accession>A0AAD7S532</accession>
<feature type="non-terminal residue" evidence="2">
    <location>
        <position position="88"/>
    </location>
</feature>
<evidence type="ECO:0000313" key="3">
    <source>
        <dbReference type="Proteomes" id="UP001221898"/>
    </source>
</evidence>
<evidence type="ECO:0000313" key="2">
    <source>
        <dbReference type="EMBL" id="KAJ8396113.1"/>
    </source>
</evidence>
<name>A0AAD7S532_9TELE</name>
<feature type="transmembrane region" description="Helical" evidence="1">
    <location>
        <begin position="6"/>
        <end position="25"/>
    </location>
</feature>
<evidence type="ECO:0000256" key="1">
    <source>
        <dbReference type="SAM" id="Phobius"/>
    </source>
</evidence>
<sequence>NRILWQWWLFSLSSLLFLFFLSQHFTDHDTKFMLGGVSHLDYRHPIINIWKAALWEQCALCEPILPEFRTRSAGQDTMTSLPVPVTAS</sequence>